<evidence type="ECO:0000313" key="2">
    <source>
        <dbReference type="Proteomes" id="UP001186974"/>
    </source>
</evidence>
<evidence type="ECO:0000313" key="1">
    <source>
        <dbReference type="EMBL" id="KAK3059372.1"/>
    </source>
</evidence>
<organism evidence="1 2">
    <name type="scientific">Coniosporium uncinatum</name>
    <dbReference type="NCBI Taxonomy" id="93489"/>
    <lineage>
        <taxon>Eukaryota</taxon>
        <taxon>Fungi</taxon>
        <taxon>Dikarya</taxon>
        <taxon>Ascomycota</taxon>
        <taxon>Pezizomycotina</taxon>
        <taxon>Dothideomycetes</taxon>
        <taxon>Dothideomycetes incertae sedis</taxon>
        <taxon>Coniosporium</taxon>
    </lineage>
</organism>
<feature type="non-terminal residue" evidence="1">
    <location>
        <position position="1"/>
    </location>
</feature>
<sequence length="137" mass="14859">DDGNEELDEGEDGDEDEDRDESVDREVEEAEHDRPNPNFDNGHEDATERHANAVQPPVQHPDSDPHSQAEKEQENLPPAFTSAMTVLHLQDDSLLGYPDYAPSPAAAAAPSIKSARPTGTITTKSKSLLKKSSGFAI</sequence>
<dbReference type="Proteomes" id="UP001186974">
    <property type="component" value="Unassembled WGS sequence"/>
</dbReference>
<protein>
    <submittedName>
        <fullName evidence="1">Uncharacterized protein</fullName>
    </submittedName>
</protein>
<gene>
    <name evidence="1" type="ORF">LTS18_011022</name>
</gene>
<accession>A0ACC3CYX1</accession>
<proteinExistence type="predicted"/>
<dbReference type="EMBL" id="JAWDJW010009471">
    <property type="protein sequence ID" value="KAK3059372.1"/>
    <property type="molecule type" value="Genomic_DNA"/>
</dbReference>
<keyword evidence="2" id="KW-1185">Reference proteome</keyword>
<name>A0ACC3CYX1_9PEZI</name>
<comment type="caution">
    <text evidence="1">The sequence shown here is derived from an EMBL/GenBank/DDBJ whole genome shotgun (WGS) entry which is preliminary data.</text>
</comment>
<reference evidence="1" key="1">
    <citation type="submission" date="2024-09" db="EMBL/GenBank/DDBJ databases">
        <title>Black Yeasts Isolated from many extreme environments.</title>
        <authorList>
            <person name="Coleine C."/>
            <person name="Stajich J.E."/>
            <person name="Selbmann L."/>
        </authorList>
    </citation>
    <scope>NUCLEOTIDE SEQUENCE</scope>
    <source>
        <strain evidence="1">CCFEE 5737</strain>
    </source>
</reference>